<dbReference type="PANTHER" id="PTHR39200:SF1">
    <property type="entry name" value="AUTO-TRANSPORTER ADHESIN HEAD GIN DOMAIN-CONTAINING PROTEIN-RELATED"/>
    <property type="match status" value="1"/>
</dbReference>
<protein>
    <submittedName>
        <fullName evidence="3">DUF2807 domain-containing protein</fullName>
    </submittedName>
</protein>
<feature type="chain" id="PRO_5043555992" evidence="1">
    <location>
        <begin position="23"/>
        <end position="228"/>
    </location>
</feature>
<gene>
    <name evidence="3" type="ORF">KMW28_16095</name>
</gene>
<organism evidence="3 4">
    <name type="scientific">Flammeovirga yaeyamensis</name>
    <dbReference type="NCBI Taxonomy" id="367791"/>
    <lineage>
        <taxon>Bacteria</taxon>
        <taxon>Pseudomonadati</taxon>
        <taxon>Bacteroidota</taxon>
        <taxon>Cytophagia</taxon>
        <taxon>Cytophagales</taxon>
        <taxon>Flammeovirgaceae</taxon>
        <taxon>Flammeovirga</taxon>
    </lineage>
</organism>
<evidence type="ECO:0000259" key="2">
    <source>
        <dbReference type="Pfam" id="PF10988"/>
    </source>
</evidence>
<feature type="domain" description="Putative auto-transporter adhesin head GIN" evidence="2">
    <location>
        <begin position="31"/>
        <end position="211"/>
    </location>
</feature>
<sequence>MKLKFILSSIVTFLLVINALSAQTVRDLKSFESIGISGAIDVTLIAGNKDKAEIEVFRNTKVEDVITEVSNGKLIIKPRKGVRNVNAKVTLTYSSNLNKISFSGSSDVVGKNPIKGDQLVFSGSGSGSFKGEVNCTSLTTSLSGSGNIDVNGKADNFTVKVSGSADVNAFDLVSKTVQISVSGSGDVDCYANEEINATVSGSGDIRYKGTPTKTKIKVSGSGDIENVQ</sequence>
<dbReference type="RefSeq" id="WP_169662714.1">
    <property type="nucleotide sequence ID" value="NZ_CP076132.1"/>
</dbReference>
<dbReference type="AlphaFoldDB" id="A0AAX1N122"/>
<evidence type="ECO:0000313" key="3">
    <source>
        <dbReference type="EMBL" id="QWG01167.1"/>
    </source>
</evidence>
<feature type="signal peptide" evidence="1">
    <location>
        <begin position="1"/>
        <end position="22"/>
    </location>
</feature>
<name>A0AAX1N122_9BACT</name>
<dbReference type="Gene3D" id="2.160.20.120">
    <property type="match status" value="1"/>
</dbReference>
<dbReference type="PANTHER" id="PTHR39200">
    <property type="entry name" value="HYPOTHETICAL EXPORTED PROTEIN"/>
    <property type="match status" value="1"/>
</dbReference>
<dbReference type="Pfam" id="PF10988">
    <property type="entry name" value="DUF2807"/>
    <property type="match status" value="1"/>
</dbReference>
<accession>A0AAX1N122</accession>
<evidence type="ECO:0000313" key="4">
    <source>
        <dbReference type="Proteomes" id="UP000678679"/>
    </source>
</evidence>
<keyword evidence="4" id="KW-1185">Reference proteome</keyword>
<dbReference type="KEGG" id="fya:KMW28_16095"/>
<reference evidence="3 4" key="1">
    <citation type="submission" date="2021-05" db="EMBL/GenBank/DDBJ databases">
        <title>Comparative genomic studies on the polysaccharide-degrading batcterial strains of the Flammeovirga genus.</title>
        <authorList>
            <person name="Zewei F."/>
            <person name="Zheng Z."/>
            <person name="Yu L."/>
            <person name="Ruyue G."/>
            <person name="Yanhong M."/>
            <person name="Yuanyuan C."/>
            <person name="Jingyan G."/>
            <person name="Wenjun H."/>
        </authorList>
    </citation>
    <scope>NUCLEOTIDE SEQUENCE [LARGE SCALE GENOMIC DNA]</scope>
    <source>
        <strain evidence="3 4">NBRC:100898</strain>
    </source>
</reference>
<keyword evidence="1" id="KW-0732">Signal</keyword>
<evidence type="ECO:0000256" key="1">
    <source>
        <dbReference type="SAM" id="SignalP"/>
    </source>
</evidence>
<dbReference type="InterPro" id="IPR021255">
    <property type="entry name" value="DUF2807"/>
</dbReference>
<proteinExistence type="predicted"/>
<dbReference type="EMBL" id="CP076132">
    <property type="protein sequence ID" value="QWG01167.1"/>
    <property type="molecule type" value="Genomic_DNA"/>
</dbReference>
<dbReference type="Proteomes" id="UP000678679">
    <property type="component" value="Chromosome 1"/>
</dbReference>